<organism evidence="3 4">
    <name type="scientific">Streptomyces spectabilis</name>
    <dbReference type="NCBI Taxonomy" id="68270"/>
    <lineage>
        <taxon>Bacteria</taxon>
        <taxon>Bacillati</taxon>
        <taxon>Actinomycetota</taxon>
        <taxon>Actinomycetes</taxon>
        <taxon>Kitasatosporales</taxon>
        <taxon>Streptomycetaceae</taxon>
        <taxon>Streptomyces</taxon>
    </lineage>
</organism>
<dbReference type="Proteomes" id="UP000549009">
    <property type="component" value="Unassembled WGS sequence"/>
</dbReference>
<reference evidence="3 4" key="1">
    <citation type="submission" date="2017-09" db="EMBL/GenBank/DDBJ databases">
        <authorList>
            <person name="Lee N."/>
            <person name="Cho B.-K."/>
        </authorList>
    </citation>
    <scope>NUCLEOTIDE SEQUENCE [LARGE SCALE GENOMIC DNA]</scope>
    <source>
        <strain evidence="3 4">ATCC 27465</strain>
    </source>
</reference>
<evidence type="ECO:0000313" key="2">
    <source>
        <dbReference type="EMBL" id="MBB5101085.1"/>
    </source>
</evidence>
<keyword evidence="5" id="KW-1185">Reference proteome</keyword>
<feature type="compositionally biased region" description="Basic and acidic residues" evidence="1">
    <location>
        <begin position="66"/>
        <end position="77"/>
    </location>
</feature>
<sequence length="145" mass="14805">MRHHTTDRPAGRAGPATRARRWAATTVIVLLSLLWGGAAPAVAGAAPDAAAPSSLAAPGPPPAAMETRERTLRDGEVPHPPPHFVRGRAHTAQAPLRAAAARARSATADPADARAARGPTGPRPDAATPARSGAQLLLLHCVSRS</sequence>
<gene>
    <name evidence="3" type="ORF">CP982_03485</name>
    <name evidence="2" type="ORF">FHS40_000138</name>
</gene>
<dbReference type="Proteomes" id="UP000326505">
    <property type="component" value="Chromosome"/>
</dbReference>
<dbReference type="KEGG" id="sspb:CP982_03485"/>
<dbReference type="EMBL" id="JACHJD010000001">
    <property type="protein sequence ID" value="MBB5101085.1"/>
    <property type="molecule type" value="Genomic_DNA"/>
</dbReference>
<proteinExistence type="predicted"/>
<evidence type="ECO:0000313" key="4">
    <source>
        <dbReference type="Proteomes" id="UP000326505"/>
    </source>
</evidence>
<name>A0A5P2X3M6_STRST</name>
<evidence type="ECO:0000313" key="5">
    <source>
        <dbReference type="Proteomes" id="UP000549009"/>
    </source>
</evidence>
<dbReference type="RefSeq" id="WP_362140416.1">
    <property type="nucleotide sequence ID" value="NZ_JBEZCK010000419.1"/>
</dbReference>
<dbReference type="EMBL" id="CP023690">
    <property type="protein sequence ID" value="QEV57889.1"/>
    <property type="molecule type" value="Genomic_DNA"/>
</dbReference>
<feature type="compositionally biased region" description="Low complexity" evidence="1">
    <location>
        <begin position="116"/>
        <end position="127"/>
    </location>
</feature>
<evidence type="ECO:0000256" key="1">
    <source>
        <dbReference type="SAM" id="MobiDB-lite"/>
    </source>
</evidence>
<feature type="region of interest" description="Disordered" evidence="1">
    <location>
        <begin position="43"/>
        <end position="132"/>
    </location>
</feature>
<evidence type="ECO:0000313" key="3">
    <source>
        <dbReference type="EMBL" id="QEV57889.1"/>
    </source>
</evidence>
<feature type="compositionally biased region" description="Low complexity" evidence="1">
    <location>
        <begin position="90"/>
        <end position="110"/>
    </location>
</feature>
<feature type="compositionally biased region" description="Low complexity" evidence="1">
    <location>
        <begin position="43"/>
        <end position="57"/>
    </location>
</feature>
<protein>
    <submittedName>
        <fullName evidence="3">Uncharacterized protein</fullName>
    </submittedName>
</protein>
<reference evidence="2 5" key="2">
    <citation type="submission" date="2020-08" db="EMBL/GenBank/DDBJ databases">
        <title>Genomic Encyclopedia of Type Strains, Phase III (KMG-III): the genomes of soil and plant-associated and newly described type strains.</title>
        <authorList>
            <person name="Whitman W."/>
        </authorList>
    </citation>
    <scope>NUCLEOTIDE SEQUENCE [LARGE SCALE GENOMIC DNA]</scope>
    <source>
        <strain evidence="2 5">CECT 3146</strain>
    </source>
</reference>
<accession>A0A5P2X3M6</accession>
<dbReference type="AlphaFoldDB" id="A0A5P2X3M6"/>